<feature type="transmembrane region" description="Helical" evidence="6">
    <location>
        <begin position="186"/>
        <end position="206"/>
    </location>
</feature>
<comment type="caution">
    <text evidence="8">The sequence shown here is derived from an EMBL/GenBank/DDBJ whole genome shotgun (WGS) entry which is preliminary data.</text>
</comment>
<sequence>MVRGGRGGVGSSGMTSASEPGADGERRVASDAAGVVVLGVCAGWSLIAATVHDGRPEGVLLAVLAVAAGYAAGRIGGALLPVGLPFAGALAGIGLTVAVPHLAPGPQITTPLGHAGATAAVLTLSAAAACCAAWAAPVPATRIALRLLAAGTAVLAAALGSATGCVTCLAVLLCSLAAGHTRHRGAGLAVLAAVAALVTGLTWAVAARAVPGGFVAALEGRLTPHRVQLWQDAWHLLRGDIVMGVGPGRFGELSATSAQSLLSDGKPHSAPLQQAAEQGTVGLALLAAAFGWMLFALWRGPRPTPVVLTAGSALTALAAIAAIGNALSFTAVSVGAGLLAGTATARPLTDEPPRHAPGTRPRGAGRAPAR</sequence>
<feature type="compositionally biased region" description="Low complexity" evidence="5">
    <location>
        <begin position="356"/>
        <end position="370"/>
    </location>
</feature>
<name>A0ABQ3AEB9_9ACTN</name>
<evidence type="ECO:0000256" key="4">
    <source>
        <dbReference type="ARBA" id="ARBA00023136"/>
    </source>
</evidence>
<evidence type="ECO:0000256" key="6">
    <source>
        <dbReference type="SAM" id="Phobius"/>
    </source>
</evidence>
<dbReference type="PANTHER" id="PTHR37422">
    <property type="entry name" value="TEICHURONIC ACID BIOSYNTHESIS PROTEIN TUAE"/>
    <property type="match status" value="1"/>
</dbReference>
<feature type="transmembrane region" description="Helical" evidence="6">
    <location>
        <begin position="115"/>
        <end position="136"/>
    </location>
</feature>
<feature type="compositionally biased region" description="Gly residues" evidence="5">
    <location>
        <begin position="1"/>
        <end position="11"/>
    </location>
</feature>
<dbReference type="Pfam" id="PF04932">
    <property type="entry name" value="Wzy_C"/>
    <property type="match status" value="1"/>
</dbReference>
<dbReference type="PANTHER" id="PTHR37422:SF13">
    <property type="entry name" value="LIPOPOLYSACCHARIDE BIOSYNTHESIS PROTEIN PA4999-RELATED"/>
    <property type="match status" value="1"/>
</dbReference>
<evidence type="ECO:0000313" key="8">
    <source>
        <dbReference type="EMBL" id="GGY43382.1"/>
    </source>
</evidence>
<keyword evidence="9" id="KW-1185">Reference proteome</keyword>
<comment type="subcellular location">
    <subcellularLocation>
        <location evidence="1">Membrane</location>
        <topology evidence="1">Multi-pass membrane protein</topology>
    </subcellularLocation>
</comment>
<dbReference type="InterPro" id="IPR051533">
    <property type="entry name" value="WaaL-like"/>
</dbReference>
<reference evidence="9" key="1">
    <citation type="journal article" date="2019" name="Int. J. Syst. Evol. Microbiol.">
        <title>The Global Catalogue of Microorganisms (GCM) 10K type strain sequencing project: providing services to taxonomists for standard genome sequencing and annotation.</title>
        <authorList>
            <consortium name="The Broad Institute Genomics Platform"/>
            <consortium name="The Broad Institute Genome Sequencing Center for Infectious Disease"/>
            <person name="Wu L."/>
            <person name="Ma J."/>
        </authorList>
    </citation>
    <scope>NUCLEOTIDE SEQUENCE [LARGE SCALE GENOMIC DNA]</scope>
    <source>
        <strain evidence="9">JCM 4957</strain>
    </source>
</reference>
<evidence type="ECO:0000313" key="9">
    <source>
        <dbReference type="Proteomes" id="UP000653308"/>
    </source>
</evidence>
<feature type="transmembrane region" description="Helical" evidence="6">
    <location>
        <begin position="305"/>
        <end position="327"/>
    </location>
</feature>
<dbReference type="Proteomes" id="UP000653308">
    <property type="component" value="Unassembled WGS sequence"/>
</dbReference>
<protein>
    <recommendedName>
        <fullName evidence="7">O-antigen ligase-related domain-containing protein</fullName>
    </recommendedName>
</protein>
<evidence type="ECO:0000256" key="3">
    <source>
        <dbReference type="ARBA" id="ARBA00022989"/>
    </source>
</evidence>
<evidence type="ECO:0000259" key="7">
    <source>
        <dbReference type="Pfam" id="PF04932"/>
    </source>
</evidence>
<organism evidence="8 9">
    <name type="scientific">Streptomyces djakartensis</name>
    <dbReference type="NCBI Taxonomy" id="68193"/>
    <lineage>
        <taxon>Bacteria</taxon>
        <taxon>Bacillati</taxon>
        <taxon>Actinomycetota</taxon>
        <taxon>Actinomycetes</taxon>
        <taxon>Kitasatosporales</taxon>
        <taxon>Streptomycetaceae</taxon>
        <taxon>Streptomyces</taxon>
    </lineage>
</organism>
<evidence type="ECO:0000256" key="2">
    <source>
        <dbReference type="ARBA" id="ARBA00022692"/>
    </source>
</evidence>
<proteinExistence type="predicted"/>
<evidence type="ECO:0000256" key="5">
    <source>
        <dbReference type="SAM" id="MobiDB-lite"/>
    </source>
</evidence>
<feature type="transmembrane region" description="Helical" evidence="6">
    <location>
        <begin position="58"/>
        <end position="76"/>
    </location>
</feature>
<feature type="transmembrane region" description="Helical" evidence="6">
    <location>
        <begin position="279"/>
        <end position="298"/>
    </location>
</feature>
<keyword evidence="3 6" id="KW-1133">Transmembrane helix</keyword>
<keyword evidence="2 6" id="KW-0812">Transmembrane</keyword>
<keyword evidence="4 6" id="KW-0472">Membrane</keyword>
<feature type="region of interest" description="Disordered" evidence="5">
    <location>
        <begin position="1"/>
        <end position="25"/>
    </location>
</feature>
<feature type="domain" description="O-antigen ligase-related" evidence="7">
    <location>
        <begin position="150"/>
        <end position="286"/>
    </location>
</feature>
<feature type="transmembrane region" description="Helical" evidence="6">
    <location>
        <begin position="82"/>
        <end position="103"/>
    </location>
</feature>
<feature type="transmembrane region" description="Helical" evidence="6">
    <location>
        <begin position="148"/>
        <end position="174"/>
    </location>
</feature>
<accession>A0ABQ3AEB9</accession>
<dbReference type="EMBL" id="BMWE01000021">
    <property type="protein sequence ID" value="GGY43382.1"/>
    <property type="molecule type" value="Genomic_DNA"/>
</dbReference>
<gene>
    <name evidence="8" type="ORF">GCM10010384_57710</name>
</gene>
<feature type="region of interest" description="Disordered" evidence="5">
    <location>
        <begin position="345"/>
        <end position="370"/>
    </location>
</feature>
<feature type="transmembrane region" description="Helical" evidence="6">
    <location>
        <begin position="32"/>
        <end position="51"/>
    </location>
</feature>
<evidence type="ECO:0000256" key="1">
    <source>
        <dbReference type="ARBA" id="ARBA00004141"/>
    </source>
</evidence>
<dbReference type="InterPro" id="IPR007016">
    <property type="entry name" value="O-antigen_ligase-rel_domated"/>
</dbReference>